<proteinExistence type="predicted"/>
<comment type="caution">
    <text evidence="1">The sequence shown here is derived from an EMBL/GenBank/DDBJ whole genome shotgun (WGS) entry which is preliminary data.</text>
</comment>
<name>A0ACA9K148_9GLOM</name>
<keyword evidence="2" id="KW-1185">Reference proteome</keyword>
<dbReference type="EMBL" id="CAJVPU010000283">
    <property type="protein sequence ID" value="CAG8445759.1"/>
    <property type="molecule type" value="Genomic_DNA"/>
</dbReference>
<protein>
    <submittedName>
        <fullName evidence="1">13225_t:CDS:1</fullName>
    </submittedName>
</protein>
<accession>A0ACA9K148</accession>
<evidence type="ECO:0000313" key="1">
    <source>
        <dbReference type="EMBL" id="CAG8445759.1"/>
    </source>
</evidence>
<gene>
    <name evidence="1" type="ORF">DHETER_LOCUS550</name>
</gene>
<dbReference type="Proteomes" id="UP000789702">
    <property type="component" value="Unassembled WGS sequence"/>
</dbReference>
<sequence>MLGLSCERHISNYITAFGELGLRIQEIKISILIAPDLKTIRLEKLSKQEFQILNTSNMYTDISSL</sequence>
<evidence type="ECO:0000313" key="2">
    <source>
        <dbReference type="Proteomes" id="UP000789702"/>
    </source>
</evidence>
<organism evidence="1 2">
    <name type="scientific">Dentiscutata heterogama</name>
    <dbReference type="NCBI Taxonomy" id="1316150"/>
    <lineage>
        <taxon>Eukaryota</taxon>
        <taxon>Fungi</taxon>
        <taxon>Fungi incertae sedis</taxon>
        <taxon>Mucoromycota</taxon>
        <taxon>Glomeromycotina</taxon>
        <taxon>Glomeromycetes</taxon>
        <taxon>Diversisporales</taxon>
        <taxon>Gigasporaceae</taxon>
        <taxon>Dentiscutata</taxon>
    </lineage>
</organism>
<reference evidence="1" key="1">
    <citation type="submission" date="2021-06" db="EMBL/GenBank/DDBJ databases">
        <authorList>
            <person name="Kallberg Y."/>
            <person name="Tangrot J."/>
            <person name="Rosling A."/>
        </authorList>
    </citation>
    <scope>NUCLEOTIDE SEQUENCE</scope>
    <source>
        <strain evidence="1">IL203A</strain>
    </source>
</reference>